<organism evidence="1 2">
    <name type="scientific">Pleurodeles waltl</name>
    <name type="common">Iberian ribbed newt</name>
    <dbReference type="NCBI Taxonomy" id="8319"/>
    <lineage>
        <taxon>Eukaryota</taxon>
        <taxon>Metazoa</taxon>
        <taxon>Chordata</taxon>
        <taxon>Craniata</taxon>
        <taxon>Vertebrata</taxon>
        <taxon>Euteleostomi</taxon>
        <taxon>Amphibia</taxon>
        <taxon>Batrachia</taxon>
        <taxon>Caudata</taxon>
        <taxon>Salamandroidea</taxon>
        <taxon>Salamandridae</taxon>
        <taxon>Pleurodelinae</taxon>
        <taxon>Pleurodeles</taxon>
    </lineage>
</organism>
<dbReference type="AlphaFoldDB" id="A0AAV7T9J6"/>
<accession>A0AAV7T9J6</accession>
<name>A0AAV7T9J6_PLEWA</name>
<reference evidence="1" key="1">
    <citation type="journal article" date="2022" name="bioRxiv">
        <title>Sequencing and chromosome-scale assembly of the giantPleurodeles waltlgenome.</title>
        <authorList>
            <person name="Brown T."/>
            <person name="Elewa A."/>
            <person name="Iarovenko S."/>
            <person name="Subramanian E."/>
            <person name="Araus A.J."/>
            <person name="Petzold A."/>
            <person name="Susuki M."/>
            <person name="Suzuki K.-i.T."/>
            <person name="Hayashi T."/>
            <person name="Toyoda A."/>
            <person name="Oliveira C."/>
            <person name="Osipova E."/>
            <person name="Leigh N.D."/>
            <person name="Simon A."/>
            <person name="Yun M.H."/>
        </authorList>
    </citation>
    <scope>NUCLEOTIDE SEQUENCE</scope>
    <source>
        <strain evidence="1">20211129_DDA</strain>
        <tissue evidence="1">Liver</tissue>
    </source>
</reference>
<comment type="caution">
    <text evidence="1">The sequence shown here is derived from an EMBL/GenBank/DDBJ whole genome shotgun (WGS) entry which is preliminary data.</text>
</comment>
<evidence type="ECO:0000313" key="2">
    <source>
        <dbReference type="Proteomes" id="UP001066276"/>
    </source>
</evidence>
<dbReference type="Proteomes" id="UP001066276">
    <property type="component" value="Chromosome 4_1"/>
</dbReference>
<evidence type="ECO:0000313" key="1">
    <source>
        <dbReference type="EMBL" id="KAJ1172659.1"/>
    </source>
</evidence>
<proteinExistence type="predicted"/>
<gene>
    <name evidence="1" type="ORF">NDU88_004503</name>
</gene>
<keyword evidence="2" id="KW-1185">Reference proteome</keyword>
<protein>
    <submittedName>
        <fullName evidence="1">Uncharacterized protein</fullName>
    </submittedName>
</protein>
<sequence length="142" mass="15438">MGARLKSAHLNAQGIDHPPAEMLNPAGAQILTAIEQSKQALENKMDTVSTEVNLLAINLYKVNEGSLAMEERVALLQLAVKVKDLHGSVKADKCKQMDDKLDDTEGKSQHCNLCSVGFPEQLEGTDPTEFLEQRIKNTIGPG</sequence>
<dbReference type="EMBL" id="JANPWB010000007">
    <property type="protein sequence ID" value="KAJ1172659.1"/>
    <property type="molecule type" value="Genomic_DNA"/>
</dbReference>